<dbReference type="EMBL" id="FOMB01000011">
    <property type="protein sequence ID" value="SFC79338.1"/>
    <property type="molecule type" value="Genomic_DNA"/>
</dbReference>
<dbReference type="Proteomes" id="UP000033519">
    <property type="component" value="Unassembled WGS sequence"/>
</dbReference>
<evidence type="ECO:0000313" key="2">
    <source>
        <dbReference type="EMBL" id="SFC79338.1"/>
    </source>
</evidence>
<dbReference type="RefSeq" id="WP_046172253.1">
    <property type="nucleotide sequence ID" value="NZ_FOMB01000011.1"/>
</dbReference>
<gene>
    <name evidence="2" type="ORF">SAMN04488059_11173</name>
    <name evidence="1" type="ORF">WH91_17330</name>
</gene>
<evidence type="ECO:0000313" key="3">
    <source>
        <dbReference type="Proteomes" id="UP000033519"/>
    </source>
</evidence>
<proteinExistence type="predicted"/>
<evidence type="ECO:0000313" key="1">
    <source>
        <dbReference type="EMBL" id="KKC31788.1"/>
    </source>
</evidence>
<organism evidence="2 4">
    <name type="scientific">Devosia psychrophila</name>
    <dbReference type="NCBI Taxonomy" id="728005"/>
    <lineage>
        <taxon>Bacteria</taxon>
        <taxon>Pseudomonadati</taxon>
        <taxon>Pseudomonadota</taxon>
        <taxon>Alphaproteobacteria</taxon>
        <taxon>Hyphomicrobiales</taxon>
        <taxon>Devosiaceae</taxon>
        <taxon>Devosia</taxon>
    </lineage>
</organism>
<dbReference type="EMBL" id="LAPV01000153">
    <property type="protein sequence ID" value="KKC31788.1"/>
    <property type="molecule type" value="Genomic_DNA"/>
</dbReference>
<accession>A0A0F5PT13</accession>
<keyword evidence="3" id="KW-1185">Reference proteome</keyword>
<protein>
    <submittedName>
        <fullName evidence="2">Uncharacterized protein</fullName>
    </submittedName>
</protein>
<sequence length="80" mass="9096">MVIDYAARAELFVAKRYAKSASAQYKRFNSASEAIRYCIEELPEKALMGSFLEVNERRFEGKAIQALYEAEAYPLPRIAA</sequence>
<reference evidence="2 4" key="2">
    <citation type="submission" date="2016-10" db="EMBL/GenBank/DDBJ databases">
        <authorList>
            <person name="de Groot N.N."/>
        </authorList>
    </citation>
    <scope>NUCLEOTIDE SEQUENCE [LARGE SCALE GENOMIC DNA]</scope>
    <source>
        <strain evidence="2 4">CGMCC 1.10210</strain>
    </source>
</reference>
<name>A0A0F5PT13_9HYPH</name>
<reference evidence="1 3" key="1">
    <citation type="submission" date="2015-03" db="EMBL/GenBank/DDBJ databases">
        <authorList>
            <person name="Lepp D."/>
            <person name="Hassan Y.I."/>
            <person name="Li X.-Z."/>
            <person name="Zhou T."/>
        </authorList>
    </citation>
    <scope>NUCLEOTIDE SEQUENCE [LARGE SCALE GENOMIC DNA]</scope>
    <source>
        <strain evidence="1 3">Cr7-05</strain>
    </source>
</reference>
<dbReference type="OrthoDB" id="8445391at2"/>
<dbReference type="PATRIC" id="fig|728005.3.peg.1687"/>
<evidence type="ECO:0000313" key="4">
    <source>
        <dbReference type="Proteomes" id="UP000182258"/>
    </source>
</evidence>
<dbReference type="AlphaFoldDB" id="A0A0F5PT13"/>
<dbReference type="Proteomes" id="UP000182258">
    <property type="component" value="Unassembled WGS sequence"/>
</dbReference>